<dbReference type="PANTHER" id="PTHR31157">
    <property type="entry name" value="SCP DOMAIN-CONTAINING PROTEIN"/>
    <property type="match status" value="1"/>
</dbReference>
<dbReference type="Pfam" id="PF00188">
    <property type="entry name" value="CAP"/>
    <property type="match status" value="1"/>
</dbReference>
<evidence type="ECO:0000256" key="1">
    <source>
        <dbReference type="SAM" id="MobiDB-lite"/>
    </source>
</evidence>
<dbReference type="Proteomes" id="UP001589733">
    <property type="component" value="Unassembled WGS sequence"/>
</dbReference>
<evidence type="ECO:0000313" key="5">
    <source>
        <dbReference type="Proteomes" id="UP001589733"/>
    </source>
</evidence>
<name>A0ABV6B5Y6_9DEIO</name>
<comment type="caution">
    <text evidence="4">The sequence shown here is derived from an EMBL/GenBank/DDBJ whole genome shotgun (WGS) entry which is preliminary data.</text>
</comment>
<dbReference type="SUPFAM" id="SSF55797">
    <property type="entry name" value="PR-1-like"/>
    <property type="match status" value="1"/>
</dbReference>
<proteinExistence type="predicted"/>
<gene>
    <name evidence="4" type="ORF">ACFFLM_20220</name>
</gene>
<evidence type="ECO:0000259" key="3">
    <source>
        <dbReference type="Pfam" id="PF00188"/>
    </source>
</evidence>
<dbReference type="EMBL" id="JBHLYR010000060">
    <property type="protein sequence ID" value="MFB9994286.1"/>
    <property type="molecule type" value="Genomic_DNA"/>
</dbReference>
<sequence>MLQIKVARLSALTLVLLGAAALTSCGGSTAPTPPAPQTTTPAVTPKAQDAGNQTMSAEEAQILLEVNAARAVARTCGDVPYAATTPVTWNGFLAAAARAHTADMAARNYFAHVSPDGSTIAMRAEAAGYTAWKTLGENIAAGYTIQNVVQGWIDSPGHCKNLMDPKFKEMGAGYTYRTGSTYGTYWAQEFGTR</sequence>
<reference evidence="4 5" key="1">
    <citation type="submission" date="2024-09" db="EMBL/GenBank/DDBJ databases">
        <authorList>
            <person name="Sun Q."/>
            <person name="Mori K."/>
        </authorList>
    </citation>
    <scope>NUCLEOTIDE SEQUENCE [LARGE SCALE GENOMIC DNA]</scope>
    <source>
        <strain evidence="4 5">JCM 13503</strain>
    </source>
</reference>
<dbReference type="RefSeq" id="WP_380014757.1">
    <property type="nucleotide sequence ID" value="NZ_JBHLYR010000060.1"/>
</dbReference>
<dbReference type="Gene3D" id="3.40.33.10">
    <property type="entry name" value="CAP"/>
    <property type="match status" value="1"/>
</dbReference>
<keyword evidence="2" id="KW-0732">Signal</keyword>
<feature type="region of interest" description="Disordered" evidence="1">
    <location>
        <begin position="27"/>
        <end position="52"/>
    </location>
</feature>
<dbReference type="CDD" id="cd05379">
    <property type="entry name" value="CAP_bacterial"/>
    <property type="match status" value="1"/>
</dbReference>
<feature type="chain" id="PRO_5046751465" evidence="2">
    <location>
        <begin position="31"/>
        <end position="193"/>
    </location>
</feature>
<dbReference type="PANTHER" id="PTHR31157:SF1">
    <property type="entry name" value="SCP DOMAIN-CONTAINING PROTEIN"/>
    <property type="match status" value="1"/>
</dbReference>
<dbReference type="InterPro" id="IPR014044">
    <property type="entry name" value="CAP_dom"/>
</dbReference>
<feature type="signal peptide" evidence="2">
    <location>
        <begin position="1"/>
        <end position="30"/>
    </location>
</feature>
<feature type="domain" description="SCP" evidence="3">
    <location>
        <begin position="65"/>
        <end position="190"/>
    </location>
</feature>
<keyword evidence="5" id="KW-1185">Reference proteome</keyword>
<protein>
    <submittedName>
        <fullName evidence="4">CAP domain-containing protein</fullName>
    </submittedName>
</protein>
<organism evidence="4 5">
    <name type="scientific">Deinococcus oregonensis</name>
    <dbReference type="NCBI Taxonomy" id="1805970"/>
    <lineage>
        <taxon>Bacteria</taxon>
        <taxon>Thermotogati</taxon>
        <taxon>Deinococcota</taxon>
        <taxon>Deinococci</taxon>
        <taxon>Deinococcales</taxon>
        <taxon>Deinococcaceae</taxon>
        <taxon>Deinococcus</taxon>
    </lineage>
</organism>
<accession>A0ABV6B5Y6</accession>
<evidence type="ECO:0000256" key="2">
    <source>
        <dbReference type="SAM" id="SignalP"/>
    </source>
</evidence>
<dbReference type="InterPro" id="IPR035940">
    <property type="entry name" value="CAP_sf"/>
</dbReference>
<dbReference type="PROSITE" id="PS51257">
    <property type="entry name" value="PROKAR_LIPOPROTEIN"/>
    <property type="match status" value="1"/>
</dbReference>
<evidence type="ECO:0000313" key="4">
    <source>
        <dbReference type="EMBL" id="MFB9994286.1"/>
    </source>
</evidence>